<dbReference type="EMBL" id="UINC01000011">
    <property type="protein sequence ID" value="SUZ47326.1"/>
    <property type="molecule type" value="Genomic_DNA"/>
</dbReference>
<sequence length="296" mass="32632">MTERMVEANDIDIWTEDFGDPSHTPLLLIMGATASGIYWHEDFVQRLVERNRYVIRYDNRDTGQSTCFNFDQTPYTLDDMARDAVGVLDAYDIPSADVAGASMGGMIVQALALQHRARINSATIIMSSPLSGGGEQPELSADDLPGPDPDWMARSMAIQMNPEETREARIEQRVQLFEMLTGNAEEFDTERQRSIATREADRANNFDAMNNHALAIGISSPMDRRSGLSQINVPALVIHGTEDPILPYAHGVSLAETIPGAKLLTLDRAGHEMPDMYVDEIVDSMIQISGASTESD</sequence>
<dbReference type="InterPro" id="IPR050471">
    <property type="entry name" value="AB_hydrolase"/>
</dbReference>
<accession>A0A381MYC5</accession>
<gene>
    <name evidence="2" type="ORF">METZ01_LOCUS180</name>
</gene>
<dbReference type="InterPro" id="IPR000073">
    <property type="entry name" value="AB_hydrolase_1"/>
</dbReference>
<dbReference type="InterPro" id="IPR029058">
    <property type="entry name" value="AB_hydrolase_fold"/>
</dbReference>
<protein>
    <recommendedName>
        <fullName evidence="1">AB hydrolase-1 domain-containing protein</fullName>
    </recommendedName>
</protein>
<dbReference type="GO" id="GO:0004806">
    <property type="term" value="F:triacylglycerol lipase activity"/>
    <property type="evidence" value="ECO:0007669"/>
    <property type="project" value="TreeGrafter"/>
</dbReference>
<organism evidence="2">
    <name type="scientific">marine metagenome</name>
    <dbReference type="NCBI Taxonomy" id="408172"/>
    <lineage>
        <taxon>unclassified sequences</taxon>
        <taxon>metagenomes</taxon>
        <taxon>ecological metagenomes</taxon>
    </lineage>
</organism>
<dbReference type="SUPFAM" id="SSF53474">
    <property type="entry name" value="alpha/beta-Hydrolases"/>
    <property type="match status" value="1"/>
</dbReference>
<feature type="domain" description="AB hydrolase-1" evidence="1">
    <location>
        <begin position="25"/>
        <end position="272"/>
    </location>
</feature>
<dbReference type="Pfam" id="PF00561">
    <property type="entry name" value="Abhydrolase_1"/>
    <property type="match status" value="1"/>
</dbReference>
<dbReference type="PANTHER" id="PTHR43433:SF5">
    <property type="entry name" value="AB HYDROLASE-1 DOMAIN-CONTAINING PROTEIN"/>
    <property type="match status" value="1"/>
</dbReference>
<dbReference type="PANTHER" id="PTHR43433">
    <property type="entry name" value="HYDROLASE, ALPHA/BETA FOLD FAMILY PROTEIN"/>
    <property type="match status" value="1"/>
</dbReference>
<dbReference type="AlphaFoldDB" id="A0A381MYC5"/>
<proteinExistence type="predicted"/>
<dbReference type="GO" id="GO:0046503">
    <property type="term" value="P:glycerolipid catabolic process"/>
    <property type="evidence" value="ECO:0007669"/>
    <property type="project" value="TreeGrafter"/>
</dbReference>
<name>A0A381MYC5_9ZZZZ</name>
<reference evidence="2" key="1">
    <citation type="submission" date="2018-05" db="EMBL/GenBank/DDBJ databases">
        <authorList>
            <person name="Lanie J.A."/>
            <person name="Ng W.-L."/>
            <person name="Kazmierczak K.M."/>
            <person name="Andrzejewski T.M."/>
            <person name="Davidsen T.M."/>
            <person name="Wayne K.J."/>
            <person name="Tettelin H."/>
            <person name="Glass J.I."/>
            <person name="Rusch D."/>
            <person name="Podicherti R."/>
            <person name="Tsui H.-C.T."/>
            <person name="Winkler M.E."/>
        </authorList>
    </citation>
    <scope>NUCLEOTIDE SEQUENCE</scope>
</reference>
<dbReference type="Gene3D" id="3.40.50.1820">
    <property type="entry name" value="alpha/beta hydrolase"/>
    <property type="match status" value="1"/>
</dbReference>
<evidence type="ECO:0000259" key="1">
    <source>
        <dbReference type="Pfam" id="PF00561"/>
    </source>
</evidence>
<evidence type="ECO:0000313" key="2">
    <source>
        <dbReference type="EMBL" id="SUZ47326.1"/>
    </source>
</evidence>